<keyword evidence="3" id="KW-1185">Reference proteome</keyword>
<dbReference type="WBParaSite" id="PSAMB.scaffold995size37426.g10209.t1">
    <property type="protein sequence ID" value="PSAMB.scaffold995size37426.g10209.t1"/>
    <property type="gene ID" value="PSAMB.scaffold995size37426.g10209"/>
</dbReference>
<dbReference type="Proteomes" id="UP000887566">
    <property type="component" value="Unplaced"/>
</dbReference>
<feature type="region of interest" description="Disordered" evidence="1">
    <location>
        <begin position="80"/>
        <end position="107"/>
    </location>
</feature>
<dbReference type="AlphaFoldDB" id="A0A914XTQ1"/>
<evidence type="ECO:0000259" key="2">
    <source>
        <dbReference type="Pfam" id="PF00096"/>
    </source>
</evidence>
<evidence type="ECO:0000313" key="4">
    <source>
        <dbReference type="WBParaSite" id="PSAMB.scaffold995size37426.g10209.t1"/>
    </source>
</evidence>
<reference evidence="4" key="1">
    <citation type="submission" date="2022-11" db="UniProtKB">
        <authorList>
            <consortium name="WormBaseParasite"/>
        </authorList>
    </citation>
    <scope>IDENTIFICATION</scope>
</reference>
<dbReference type="Gene3D" id="3.30.160.60">
    <property type="entry name" value="Classic Zinc Finger"/>
    <property type="match status" value="1"/>
</dbReference>
<sequence length="133" mass="15540">MGDCDKIYATQSNLNAHVREDHNATTKAHVCKTCKMRFKRTYLKRHLLVHVPKSNWNLVCPTCLKTCAGRRDNFERHVKSCAKPKPSAPDSPVRDDHAVHAEKHHEHVAGTTLKRQYRKKKVKVTKRYFLRKR</sequence>
<accession>A0A914XTQ1</accession>
<name>A0A914XTQ1_9BILA</name>
<dbReference type="Pfam" id="PF00096">
    <property type="entry name" value="zf-C2H2"/>
    <property type="match status" value="1"/>
</dbReference>
<feature type="domain" description="C2H2-type" evidence="2">
    <location>
        <begin position="3"/>
        <end position="22"/>
    </location>
</feature>
<evidence type="ECO:0000313" key="3">
    <source>
        <dbReference type="Proteomes" id="UP000887566"/>
    </source>
</evidence>
<dbReference type="InterPro" id="IPR013087">
    <property type="entry name" value="Znf_C2H2_type"/>
</dbReference>
<protein>
    <submittedName>
        <fullName evidence="4">C2H2-type domain-containing protein</fullName>
    </submittedName>
</protein>
<evidence type="ECO:0000256" key="1">
    <source>
        <dbReference type="SAM" id="MobiDB-lite"/>
    </source>
</evidence>
<feature type="compositionally biased region" description="Basic and acidic residues" evidence="1">
    <location>
        <begin position="92"/>
        <end position="107"/>
    </location>
</feature>
<proteinExistence type="predicted"/>
<organism evidence="3 4">
    <name type="scientific">Plectus sambesii</name>
    <dbReference type="NCBI Taxonomy" id="2011161"/>
    <lineage>
        <taxon>Eukaryota</taxon>
        <taxon>Metazoa</taxon>
        <taxon>Ecdysozoa</taxon>
        <taxon>Nematoda</taxon>
        <taxon>Chromadorea</taxon>
        <taxon>Plectida</taxon>
        <taxon>Plectina</taxon>
        <taxon>Plectoidea</taxon>
        <taxon>Plectidae</taxon>
        <taxon>Plectus</taxon>
    </lineage>
</organism>